<dbReference type="NCBIfam" id="TIGR01214">
    <property type="entry name" value="rmlD"/>
    <property type="match status" value="1"/>
</dbReference>
<keyword evidence="5" id="KW-1185">Reference proteome</keyword>
<dbReference type="Gene3D" id="3.40.50.720">
    <property type="entry name" value="NAD(P)-binding Rossmann-like Domain"/>
    <property type="match status" value="1"/>
</dbReference>
<feature type="domain" description="RmlD-like substrate binding" evidence="3">
    <location>
        <begin position="1"/>
        <end position="290"/>
    </location>
</feature>
<organism evidence="4 5">
    <name type="scientific">Clostridium tanneri</name>
    <dbReference type="NCBI Taxonomy" id="3037988"/>
    <lineage>
        <taxon>Bacteria</taxon>
        <taxon>Bacillati</taxon>
        <taxon>Bacillota</taxon>
        <taxon>Clostridia</taxon>
        <taxon>Eubacteriales</taxon>
        <taxon>Clostridiaceae</taxon>
        <taxon>Clostridium</taxon>
    </lineage>
</organism>
<comment type="pathway">
    <text evidence="2">Carbohydrate biosynthesis; dTDP-L-rhamnose biosynthesis.</text>
</comment>
<sequence>MRIIVAGSSGQLGTEIISGFKKGISEIGEISKKYRKSEIIGINSRDIDISNLDKVLQYIEHAKPNIIINTAAYTNVDGCEENSDMAFKVNSLGARNLAVAAEKVGAKLIHISTDYVFDGSSNIPYKEYDITKPVSVYGKSKLLGEKYVQDFCSKYFIVRTAWLYGDEGKNFVKTILKAAREKGYLEVVNDQRGNPTNVEDLAYHILKIALTDEYGIYHCTGNGECSWYEFACKIVEYAEIDCVVKPITSDKLDRKARRPSYSCLDNMMLRCTVGDETRNWNEALKSFIKRNI</sequence>
<gene>
    <name evidence="4" type="primary">rfbD</name>
    <name evidence="4" type="ORF">P8V03_00775</name>
</gene>
<name>A0ABU4JNI0_9CLOT</name>
<evidence type="ECO:0000256" key="2">
    <source>
        <dbReference type="RuleBase" id="RU364082"/>
    </source>
</evidence>
<dbReference type="PANTHER" id="PTHR10491:SF4">
    <property type="entry name" value="METHIONINE ADENOSYLTRANSFERASE 2 SUBUNIT BETA"/>
    <property type="match status" value="1"/>
</dbReference>
<evidence type="ECO:0000256" key="1">
    <source>
        <dbReference type="ARBA" id="ARBA00010944"/>
    </source>
</evidence>
<dbReference type="Pfam" id="PF04321">
    <property type="entry name" value="RmlD_sub_bind"/>
    <property type="match status" value="1"/>
</dbReference>
<comment type="similarity">
    <text evidence="1 2">Belongs to the dTDP-4-dehydrorhamnose reductase family.</text>
</comment>
<proteinExistence type="inferred from homology"/>
<evidence type="ECO:0000259" key="3">
    <source>
        <dbReference type="Pfam" id="PF04321"/>
    </source>
</evidence>
<dbReference type="EC" id="1.1.1.133" evidence="2"/>
<dbReference type="CDD" id="cd05254">
    <property type="entry name" value="dTDP_HR_like_SDR_e"/>
    <property type="match status" value="1"/>
</dbReference>
<dbReference type="Gene3D" id="3.90.25.10">
    <property type="entry name" value="UDP-galactose 4-epimerase, domain 1"/>
    <property type="match status" value="1"/>
</dbReference>
<dbReference type="GO" id="GO:0008831">
    <property type="term" value="F:dTDP-4-dehydrorhamnose reductase activity"/>
    <property type="evidence" value="ECO:0007669"/>
    <property type="project" value="UniProtKB-EC"/>
</dbReference>
<dbReference type="EMBL" id="JARUJP010000001">
    <property type="protein sequence ID" value="MDW8799684.1"/>
    <property type="molecule type" value="Genomic_DNA"/>
</dbReference>
<evidence type="ECO:0000313" key="5">
    <source>
        <dbReference type="Proteomes" id="UP001281656"/>
    </source>
</evidence>
<keyword evidence="2 4" id="KW-0560">Oxidoreductase</keyword>
<keyword evidence="2" id="KW-0521">NADP</keyword>
<reference evidence="4 5" key="1">
    <citation type="submission" date="2023-04" db="EMBL/GenBank/DDBJ databases">
        <title>Clostridium tannerae sp. nov., isolated from the fecal material of an alpaca.</title>
        <authorList>
            <person name="Miller S."/>
            <person name="Hendry M."/>
            <person name="King J."/>
            <person name="Sankaranarayanan K."/>
            <person name="Lawson P.A."/>
        </authorList>
    </citation>
    <scope>NUCLEOTIDE SEQUENCE [LARGE SCALE GENOMIC DNA]</scope>
    <source>
        <strain evidence="4 5">A1-XYC3</strain>
    </source>
</reference>
<dbReference type="InterPro" id="IPR029903">
    <property type="entry name" value="RmlD-like-bd"/>
</dbReference>
<protein>
    <recommendedName>
        <fullName evidence="2">dTDP-4-dehydrorhamnose reductase</fullName>
        <ecNumber evidence="2">1.1.1.133</ecNumber>
    </recommendedName>
</protein>
<dbReference type="Proteomes" id="UP001281656">
    <property type="component" value="Unassembled WGS sequence"/>
</dbReference>
<dbReference type="InterPro" id="IPR005913">
    <property type="entry name" value="dTDP_dehydrorham_reduct"/>
</dbReference>
<comment type="function">
    <text evidence="2">Catalyzes the reduction of dTDP-6-deoxy-L-lyxo-4-hexulose to yield dTDP-L-rhamnose.</text>
</comment>
<dbReference type="InterPro" id="IPR036291">
    <property type="entry name" value="NAD(P)-bd_dom_sf"/>
</dbReference>
<accession>A0ABU4JNI0</accession>
<comment type="caution">
    <text evidence="4">The sequence shown here is derived from an EMBL/GenBank/DDBJ whole genome shotgun (WGS) entry which is preliminary data.</text>
</comment>
<dbReference type="PANTHER" id="PTHR10491">
    <property type="entry name" value="DTDP-4-DEHYDRORHAMNOSE REDUCTASE"/>
    <property type="match status" value="1"/>
</dbReference>
<evidence type="ECO:0000313" key="4">
    <source>
        <dbReference type="EMBL" id="MDW8799684.1"/>
    </source>
</evidence>
<dbReference type="SUPFAM" id="SSF51735">
    <property type="entry name" value="NAD(P)-binding Rossmann-fold domains"/>
    <property type="match status" value="1"/>
</dbReference>
<dbReference type="RefSeq" id="WP_318796378.1">
    <property type="nucleotide sequence ID" value="NZ_JARUJP010000001.1"/>
</dbReference>